<keyword evidence="4" id="KW-1185">Reference proteome</keyword>
<name>A0ABV5J645_9BACT</name>
<organism evidence="3 4">
    <name type="scientific">Echinicola jeungdonensis</name>
    <dbReference type="NCBI Taxonomy" id="709343"/>
    <lineage>
        <taxon>Bacteria</taxon>
        <taxon>Pseudomonadati</taxon>
        <taxon>Bacteroidota</taxon>
        <taxon>Cytophagia</taxon>
        <taxon>Cytophagales</taxon>
        <taxon>Cyclobacteriaceae</taxon>
        <taxon>Echinicola</taxon>
    </lineage>
</organism>
<accession>A0ABV5J645</accession>
<protein>
    <submittedName>
        <fullName evidence="3">Haloacid dehalogenase type II</fullName>
    </submittedName>
</protein>
<dbReference type="RefSeq" id="WP_290249611.1">
    <property type="nucleotide sequence ID" value="NZ_JAUFQT010000002.1"/>
</dbReference>
<dbReference type="CDD" id="cd02588">
    <property type="entry name" value="HAD_L2-DEX"/>
    <property type="match status" value="1"/>
</dbReference>
<evidence type="ECO:0000313" key="3">
    <source>
        <dbReference type="EMBL" id="MFB9212141.1"/>
    </source>
</evidence>
<dbReference type="PANTHER" id="PTHR43316">
    <property type="entry name" value="HYDROLASE, HALOACID DELAHOGENASE-RELATED"/>
    <property type="match status" value="1"/>
</dbReference>
<dbReference type="Proteomes" id="UP001589654">
    <property type="component" value="Unassembled WGS sequence"/>
</dbReference>
<dbReference type="InterPro" id="IPR023198">
    <property type="entry name" value="PGP-like_dom2"/>
</dbReference>
<dbReference type="InterPro" id="IPR006328">
    <property type="entry name" value="2-HAD"/>
</dbReference>
<dbReference type="NCBIfam" id="TIGR01428">
    <property type="entry name" value="HAD_type_II"/>
    <property type="match status" value="1"/>
</dbReference>
<comment type="similarity">
    <text evidence="1">Belongs to the HAD-like hydrolase superfamily. S-2-haloalkanoic acid dehalogenase family.</text>
</comment>
<evidence type="ECO:0000313" key="4">
    <source>
        <dbReference type="Proteomes" id="UP001589654"/>
    </source>
</evidence>
<dbReference type="SFLD" id="SFLDG01129">
    <property type="entry name" value="C1.5:_HAD__Beta-PGM__Phosphata"/>
    <property type="match status" value="1"/>
</dbReference>
<dbReference type="Gene3D" id="3.40.50.1000">
    <property type="entry name" value="HAD superfamily/HAD-like"/>
    <property type="match status" value="1"/>
</dbReference>
<dbReference type="InterPro" id="IPR036412">
    <property type="entry name" value="HAD-like_sf"/>
</dbReference>
<gene>
    <name evidence="3" type="ORF">ACFFUR_10005</name>
</gene>
<dbReference type="SFLD" id="SFLDS00003">
    <property type="entry name" value="Haloacid_Dehalogenase"/>
    <property type="match status" value="1"/>
</dbReference>
<dbReference type="Pfam" id="PF00702">
    <property type="entry name" value="Hydrolase"/>
    <property type="match status" value="1"/>
</dbReference>
<dbReference type="EMBL" id="JBHMEW010000058">
    <property type="protein sequence ID" value="MFB9212141.1"/>
    <property type="molecule type" value="Genomic_DNA"/>
</dbReference>
<comment type="caution">
    <text evidence="3">The sequence shown here is derived from an EMBL/GenBank/DDBJ whole genome shotgun (WGS) entry which is preliminary data.</text>
</comment>
<dbReference type="SUPFAM" id="SSF56784">
    <property type="entry name" value="HAD-like"/>
    <property type="match status" value="1"/>
</dbReference>
<dbReference type="InterPro" id="IPR051540">
    <property type="entry name" value="S-2-haloacid_dehalogenase"/>
</dbReference>
<dbReference type="Gene3D" id="1.10.150.240">
    <property type="entry name" value="Putative phosphatase, domain 2"/>
    <property type="match status" value="1"/>
</dbReference>
<evidence type="ECO:0000256" key="2">
    <source>
        <dbReference type="ARBA" id="ARBA00022801"/>
    </source>
</evidence>
<evidence type="ECO:0000256" key="1">
    <source>
        <dbReference type="ARBA" id="ARBA00008106"/>
    </source>
</evidence>
<keyword evidence="2" id="KW-0378">Hydrolase</keyword>
<reference evidence="3 4" key="1">
    <citation type="submission" date="2024-09" db="EMBL/GenBank/DDBJ databases">
        <authorList>
            <person name="Sun Q."/>
            <person name="Mori K."/>
        </authorList>
    </citation>
    <scope>NUCLEOTIDE SEQUENCE [LARGE SCALE GENOMIC DNA]</scope>
    <source>
        <strain evidence="3 4">CECT 7682</strain>
    </source>
</reference>
<dbReference type="PANTHER" id="PTHR43316:SF3">
    <property type="entry name" value="HALOACID DEHALOGENASE, TYPE II (AFU_ORTHOLOGUE AFUA_2G07750)-RELATED"/>
    <property type="match status" value="1"/>
</dbReference>
<proteinExistence type="inferred from homology"/>
<dbReference type="InterPro" id="IPR006439">
    <property type="entry name" value="HAD-SF_hydro_IA"/>
</dbReference>
<dbReference type="PRINTS" id="PR00413">
    <property type="entry name" value="HADHALOGNASE"/>
</dbReference>
<dbReference type="InterPro" id="IPR023214">
    <property type="entry name" value="HAD_sf"/>
</dbReference>
<dbReference type="NCBIfam" id="TIGR01493">
    <property type="entry name" value="HAD-SF-IA-v2"/>
    <property type="match status" value="1"/>
</dbReference>
<sequence>MKTTLAFDVHGTLVDATKVLEPLSEFLGEAAPQVFDTWKYKQREYAFRRRLMERYVNFSVCTQQALDYACMHHQVNLTDEEKNQVMEFSKSLPAFPEVREALLALRNMGFRMFALSNGPLHEVKDLLKQADLASIFKEIFSVEKTKTFKPDPAVYEYFLRHSHTGHKYTWFISGNSFDVIGAKNVNLKAIWIQRSQKTVMDPWGVEPDKTVKNLQEVVEFFKENRMK</sequence>